<dbReference type="OMA" id="NGHAISH"/>
<dbReference type="SUPFAM" id="SSF57850">
    <property type="entry name" value="RING/U-box"/>
    <property type="match status" value="1"/>
</dbReference>
<feature type="domain" description="UBP-type" evidence="6">
    <location>
        <begin position="219"/>
        <end position="312"/>
    </location>
</feature>
<dbReference type="PANTHER" id="PTHR24007">
    <property type="entry name" value="BRCA1-ASSOCIATED PROTEIN"/>
    <property type="match status" value="1"/>
</dbReference>
<dbReference type="PANTHER" id="PTHR24007:SF7">
    <property type="entry name" value="BRCA1-ASSOCIATED PROTEIN"/>
    <property type="match status" value="1"/>
</dbReference>
<dbReference type="AlphaFoldDB" id="A0A8T2TE47"/>
<keyword evidence="2 4" id="KW-0863">Zinc-finger</keyword>
<evidence type="ECO:0000313" key="7">
    <source>
        <dbReference type="EMBL" id="KAH7416024.1"/>
    </source>
</evidence>
<dbReference type="PROSITE" id="PS50271">
    <property type="entry name" value="ZF_UBP"/>
    <property type="match status" value="1"/>
</dbReference>
<accession>A0A8T2TE47</accession>
<dbReference type="Gene3D" id="3.30.40.10">
    <property type="entry name" value="Zinc/RING finger domain, C3HC4 (zinc finger)"/>
    <property type="match status" value="1"/>
</dbReference>
<feature type="coiled-coil region" evidence="5">
    <location>
        <begin position="378"/>
        <end position="426"/>
    </location>
</feature>
<dbReference type="InterPro" id="IPR013083">
    <property type="entry name" value="Znf_RING/FYVE/PHD"/>
</dbReference>
<dbReference type="GO" id="GO:0061630">
    <property type="term" value="F:ubiquitin protein ligase activity"/>
    <property type="evidence" value="ECO:0007669"/>
    <property type="project" value="TreeGrafter"/>
</dbReference>
<keyword evidence="8" id="KW-1185">Reference proteome</keyword>
<sequence length="491" mass="54975">MFSVKVHELESGEASAVHKTGECRTTQAGEAVARFTSESDDDANIVVSGNSFIEKRFGILHLFRNVSVSPQTRGLLPTSRSEQVCILAIPNYLSDAGFQQFIHTFLQSIEALQIVRNHFLGGRYSSLIKFESQNVADDFFKHFNGKPFSSFGEEVCHVLFIVDVQYTHSAIEASTPPVGLTELPTCPVCLERLDQHISGISTAIGNVFPSSCISKWSDSSCTVCRYCQEKGEKSTCSVCSTSENLWICVICGFVGCGRYQEGHAIRHWKESQHCYSLEVETQRVWDYAGDGYVHRLIQSKTDGKLVELNSPCQEGDDECGRCECSYGSEMAEAIINSKIDGIAAEYNQLLTSQLDEQRQYFECRLAEAKKEKDLAIAEALESLNLQQMQTRLEEVEKERRNLKQMNDDLKANQDSWQAAIKASEAREKTSIKERDERIADLEEQVRDLMVYIEAQKTLGATADIRDGTVLSLSASVKQTARSSKTKGKKRR</sequence>
<dbReference type="OrthoDB" id="273556at2759"/>
<organism evidence="7 8">
    <name type="scientific">Ceratopteris richardii</name>
    <name type="common">Triangle waterfern</name>
    <dbReference type="NCBI Taxonomy" id="49495"/>
    <lineage>
        <taxon>Eukaryota</taxon>
        <taxon>Viridiplantae</taxon>
        <taxon>Streptophyta</taxon>
        <taxon>Embryophyta</taxon>
        <taxon>Tracheophyta</taxon>
        <taxon>Polypodiopsida</taxon>
        <taxon>Polypodiidae</taxon>
        <taxon>Polypodiales</taxon>
        <taxon>Pteridineae</taxon>
        <taxon>Pteridaceae</taxon>
        <taxon>Parkerioideae</taxon>
        <taxon>Ceratopteris</taxon>
    </lineage>
</organism>
<evidence type="ECO:0000313" key="8">
    <source>
        <dbReference type="Proteomes" id="UP000825935"/>
    </source>
</evidence>
<name>A0A8T2TE47_CERRI</name>
<evidence type="ECO:0000256" key="1">
    <source>
        <dbReference type="ARBA" id="ARBA00022723"/>
    </source>
</evidence>
<reference evidence="7" key="1">
    <citation type="submission" date="2021-08" db="EMBL/GenBank/DDBJ databases">
        <title>WGS assembly of Ceratopteris richardii.</title>
        <authorList>
            <person name="Marchant D.B."/>
            <person name="Chen G."/>
            <person name="Jenkins J."/>
            <person name="Shu S."/>
            <person name="Leebens-Mack J."/>
            <person name="Grimwood J."/>
            <person name="Schmutz J."/>
            <person name="Soltis P."/>
            <person name="Soltis D."/>
            <person name="Chen Z.-H."/>
        </authorList>
    </citation>
    <scope>NUCLEOTIDE SEQUENCE</scope>
    <source>
        <strain evidence="7">Whitten #5841</strain>
        <tissue evidence="7">Leaf</tissue>
    </source>
</reference>
<keyword evidence="3" id="KW-0862">Zinc</keyword>
<evidence type="ECO:0000256" key="5">
    <source>
        <dbReference type="SAM" id="Coils"/>
    </source>
</evidence>
<protein>
    <recommendedName>
        <fullName evidence="6">UBP-type domain-containing protein</fullName>
    </recommendedName>
</protein>
<dbReference type="GO" id="GO:0016567">
    <property type="term" value="P:protein ubiquitination"/>
    <property type="evidence" value="ECO:0007669"/>
    <property type="project" value="TreeGrafter"/>
</dbReference>
<dbReference type="Pfam" id="PF02148">
    <property type="entry name" value="zf-UBP"/>
    <property type="match status" value="1"/>
</dbReference>
<proteinExistence type="predicted"/>
<dbReference type="Pfam" id="PF07576">
    <property type="entry name" value="BRAP2"/>
    <property type="match status" value="1"/>
</dbReference>
<dbReference type="CDD" id="cd16457">
    <property type="entry name" value="RING-H2_BRAP2"/>
    <property type="match status" value="1"/>
</dbReference>
<gene>
    <name evidence="7" type="ORF">KP509_14G071700</name>
</gene>
<dbReference type="GO" id="GO:0007265">
    <property type="term" value="P:Ras protein signal transduction"/>
    <property type="evidence" value="ECO:0007669"/>
    <property type="project" value="TreeGrafter"/>
</dbReference>
<dbReference type="Proteomes" id="UP000825935">
    <property type="component" value="Chromosome 14"/>
</dbReference>
<dbReference type="InterPro" id="IPR047243">
    <property type="entry name" value="RING-H2_BRAP2"/>
</dbReference>
<dbReference type="InterPro" id="IPR001607">
    <property type="entry name" value="Znf_UBP"/>
</dbReference>
<dbReference type="InterPro" id="IPR011422">
    <property type="entry name" value="BRAP2/ETP1_RRM"/>
</dbReference>
<dbReference type="GO" id="GO:0008270">
    <property type="term" value="F:zinc ion binding"/>
    <property type="evidence" value="ECO:0007669"/>
    <property type="project" value="UniProtKB-KW"/>
</dbReference>
<dbReference type="GO" id="GO:0005737">
    <property type="term" value="C:cytoplasm"/>
    <property type="evidence" value="ECO:0007669"/>
    <property type="project" value="TreeGrafter"/>
</dbReference>
<evidence type="ECO:0000256" key="4">
    <source>
        <dbReference type="PROSITE-ProRule" id="PRU00502"/>
    </source>
</evidence>
<keyword evidence="5" id="KW-0175">Coiled coil</keyword>
<comment type="caution">
    <text evidence="7">The sequence shown here is derived from an EMBL/GenBank/DDBJ whole genome shotgun (WGS) entry which is preliminary data.</text>
</comment>
<evidence type="ECO:0000259" key="6">
    <source>
        <dbReference type="PROSITE" id="PS50271"/>
    </source>
</evidence>
<evidence type="ECO:0000256" key="3">
    <source>
        <dbReference type="ARBA" id="ARBA00022833"/>
    </source>
</evidence>
<dbReference type="SMART" id="SM00290">
    <property type="entry name" value="ZnF_UBP"/>
    <property type="match status" value="1"/>
</dbReference>
<evidence type="ECO:0000256" key="2">
    <source>
        <dbReference type="ARBA" id="ARBA00022771"/>
    </source>
</evidence>
<dbReference type="EMBL" id="CM035419">
    <property type="protein sequence ID" value="KAH7416024.1"/>
    <property type="molecule type" value="Genomic_DNA"/>
</dbReference>
<keyword evidence="1" id="KW-0479">Metal-binding</keyword>